<dbReference type="GO" id="GO:0031388">
    <property type="term" value="P:organic acid phosphorylation"/>
    <property type="evidence" value="ECO:0007669"/>
    <property type="project" value="UniProtKB-UniRule"/>
</dbReference>
<organism evidence="5 6">
    <name type="scientific">Cohnella zeiphila</name>
    <dbReference type="NCBI Taxonomy" id="2761120"/>
    <lineage>
        <taxon>Bacteria</taxon>
        <taxon>Bacillati</taxon>
        <taxon>Bacillota</taxon>
        <taxon>Bacilli</taxon>
        <taxon>Bacillales</taxon>
        <taxon>Paenibacillaceae</taxon>
        <taxon>Cohnella</taxon>
    </lineage>
</organism>
<comment type="caution">
    <text evidence="5">The sequence shown here is derived from an EMBL/GenBank/DDBJ whole genome shotgun (WGS) entry which is preliminary data.</text>
</comment>
<evidence type="ECO:0000313" key="5">
    <source>
        <dbReference type="EMBL" id="MBB6731834.1"/>
    </source>
</evidence>
<proteinExistence type="inferred from homology"/>
<sequence length="380" mass="39264">MKIVLAPDSYKGSLSAIEACRAMEEGIRRALPDADIVAVPMADGGEGTAQSLVDAMGGRFREATVANPLGEPVLAKYGILEDGSTAVIEMAEASGLTLIPEAGRNPLLTTTFGTGQLIADALAQGCRRFVICLGGSATNDGGAGMVQALGGRLLDERGEELPYGGGYLDRLRELDVSGMDPRLKECEFSVACDVDNPLCGPRGASVVYGPQKGATPEMVDALDRNLEIWGRMIESKLGVPVLDAPGAGAAGGLGAAVLAFLNGELRRGIELVVDAGRLAEKVQGASLVLTGEGRSDFQTAMGKTPYGVALTARAQGVPVVLISGSIGPGIEALYEHGVTSVFSAANGPMRLEEAMANAYGLLADSAERVIRLYSASLGRR</sequence>
<protein>
    <submittedName>
        <fullName evidence="5">Glycerate kinase</fullName>
    </submittedName>
</protein>
<dbReference type="InterPro" id="IPR018193">
    <property type="entry name" value="Glyc_kinase_flavodox-like_fold"/>
</dbReference>
<evidence type="ECO:0000256" key="3">
    <source>
        <dbReference type="ARBA" id="ARBA00022777"/>
    </source>
</evidence>
<evidence type="ECO:0000313" key="6">
    <source>
        <dbReference type="Proteomes" id="UP000564644"/>
    </source>
</evidence>
<dbReference type="InterPro" id="IPR004381">
    <property type="entry name" value="Glycerate_kinase"/>
</dbReference>
<dbReference type="GO" id="GO:0008887">
    <property type="term" value="F:glycerate kinase activity"/>
    <property type="evidence" value="ECO:0007669"/>
    <property type="project" value="UniProtKB-UniRule"/>
</dbReference>
<evidence type="ECO:0000256" key="1">
    <source>
        <dbReference type="ARBA" id="ARBA00006284"/>
    </source>
</evidence>
<evidence type="ECO:0000256" key="2">
    <source>
        <dbReference type="ARBA" id="ARBA00022679"/>
    </source>
</evidence>
<keyword evidence="6" id="KW-1185">Reference proteome</keyword>
<accession>A0A7X0SMY3</accession>
<dbReference type="Gene3D" id="3.90.1510.10">
    <property type="entry name" value="Glycerate kinase, domain 2"/>
    <property type="match status" value="1"/>
</dbReference>
<dbReference type="Pfam" id="PF02595">
    <property type="entry name" value="Gly_kinase"/>
    <property type="match status" value="1"/>
</dbReference>
<dbReference type="RefSeq" id="WP_185129502.1">
    <property type="nucleotide sequence ID" value="NZ_JACJVO010000015.1"/>
</dbReference>
<reference evidence="5 6" key="1">
    <citation type="submission" date="2020-08" db="EMBL/GenBank/DDBJ databases">
        <title>Cohnella phylogeny.</title>
        <authorList>
            <person name="Dunlap C."/>
        </authorList>
    </citation>
    <scope>NUCLEOTIDE SEQUENCE [LARGE SCALE GENOMIC DNA]</scope>
    <source>
        <strain evidence="5 6">CBP 2801</strain>
    </source>
</reference>
<evidence type="ECO:0000256" key="4">
    <source>
        <dbReference type="PIRNR" id="PIRNR006078"/>
    </source>
</evidence>
<keyword evidence="3 4" id="KW-0418">Kinase</keyword>
<dbReference type="AlphaFoldDB" id="A0A7X0SMY3"/>
<comment type="similarity">
    <text evidence="1 4">Belongs to the glycerate kinase type-1 family.</text>
</comment>
<dbReference type="InterPro" id="IPR036129">
    <property type="entry name" value="Glycerate_kinase_sf"/>
</dbReference>
<dbReference type="PIRSF" id="PIRSF006078">
    <property type="entry name" value="GlxK"/>
    <property type="match status" value="1"/>
</dbReference>
<dbReference type="NCBIfam" id="TIGR00045">
    <property type="entry name" value="glycerate kinase"/>
    <property type="match status" value="1"/>
</dbReference>
<dbReference type="PANTHER" id="PTHR21599:SF0">
    <property type="entry name" value="GLYCERATE KINASE"/>
    <property type="match status" value="1"/>
</dbReference>
<dbReference type="InterPro" id="IPR018197">
    <property type="entry name" value="Glycerate_kinase_RE-like"/>
</dbReference>
<dbReference type="Gene3D" id="3.40.50.10350">
    <property type="entry name" value="Glycerate kinase, domain 1"/>
    <property type="match status" value="1"/>
</dbReference>
<gene>
    <name evidence="5" type="ORF">H7C18_13010</name>
</gene>
<dbReference type="SUPFAM" id="SSF110738">
    <property type="entry name" value="Glycerate kinase I"/>
    <property type="match status" value="1"/>
</dbReference>
<dbReference type="EMBL" id="JACJVO010000015">
    <property type="protein sequence ID" value="MBB6731834.1"/>
    <property type="molecule type" value="Genomic_DNA"/>
</dbReference>
<name>A0A7X0SMY3_9BACL</name>
<keyword evidence="2 4" id="KW-0808">Transferase</keyword>
<dbReference type="Proteomes" id="UP000564644">
    <property type="component" value="Unassembled WGS sequence"/>
</dbReference>
<dbReference type="PANTHER" id="PTHR21599">
    <property type="entry name" value="GLYCERATE KINASE"/>
    <property type="match status" value="1"/>
</dbReference>